<feature type="domain" description="AB hydrolase-1" evidence="1">
    <location>
        <begin position="33"/>
        <end position="262"/>
    </location>
</feature>
<dbReference type="AlphaFoldDB" id="A0A9X2LYP9"/>
<dbReference type="SUPFAM" id="SSF53474">
    <property type="entry name" value="alpha/beta-Hydrolases"/>
    <property type="match status" value="1"/>
</dbReference>
<evidence type="ECO:0000259" key="1">
    <source>
        <dbReference type="Pfam" id="PF00561"/>
    </source>
</evidence>
<dbReference type="GO" id="GO:0016787">
    <property type="term" value="F:hydrolase activity"/>
    <property type="evidence" value="ECO:0007669"/>
    <property type="project" value="UniProtKB-KW"/>
</dbReference>
<name>A0A9X2LYP9_STRMQ</name>
<protein>
    <submittedName>
        <fullName evidence="2">Alpha/beta hydrolase</fullName>
    </submittedName>
</protein>
<dbReference type="InterPro" id="IPR029058">
    <property type="entry name" value="AB_hydrolase_fold"/>
</dbReference>
<keyword evidence="3" id="KW-1185">Reference proteome</keyword>
<reference evidence="2" key="1">
    <citation type="submission" date="2022-06" db="EMBL/GenBank/DDBJ databases">
        <title>WGS of actinobacteria.</title>
        <authorList>
            <person name="Thawai C."/>
        </authorList>
    </citation>
    <scope>NUCLEOTIDE SEQUENCE</scope>
    <source>
        <strain evidence="2">DSM 42010</strain>
    </source>
</reference>
<gene>
    <name evidence="2" type="ORF">NQU54_23785</name>
</gene>
<comment type="caution">
    <text evidence="2">The sequence shown here is derived from an EMBL/GenBank/DDBJ whole genome shotgun (WGS) entry which is preliminary data.</text>
</comment>
<evidence type="ECO:0000313" key="3">
    <source>
        <dbReference type="Proteomes" id="UP001142400"/>
    </source>
</evidence>
<dbReference type="InterPro" id="IPR000073">
    <property type="entry name" value="AB_hydrolase_1"/>
</dbReference>
<dbReference type="EMBL" id="JANIIC010000029">
    <property type="protein sequence ID" value="MCQ8832014.1"/>
    <property type="molecule type" value="Genomic_DNA"/>
</dbReference>
<dbReference type="PANTHER" id="PTHR43433:SF5">
    <property type="entry name" value="AB HYDROLASE-1 DOMAIN-CONTAINING PROTEIN"/>
    <property type="match status" value="1"/>
</dbReference>
<organism evidence="2 3">
    <name type="scientific">Streptomyces malaysiensis subsp. samsunensis</name>
    <dbReference type="NCBI Taxonomy" id="459658"/>
    <lineage>
        <taxon>Bacteria</taxon>
        <taxon>Bacillati</taxon>
        <taxon>Actinomycetota</taxon>
        <taxon>Actinomycetes</taxon>
        <taxon>Kitasatosporales</taxon>
        <taxon>Streptomycetaceae</taxon>
        <taxon>Streptomyces</taxon>
        <taxon>Streptomyces violaceusniger group</taxon>
    </lineage>
</organism>
<evidence type="ECO:0000313" key="2">
    <source>
        <dbReference type="EMBL" id="MCQ8832014.1"/>
    </source>
</evidence>
<accession>A0A9X2LYP9</accession>
<dbReference type="Pfam" id="PF00561">
    <property type="entry name" value="Abhydrolase_1"/>
    <property type="match status" value="1"/>
</dbReference>
<dbReference type="PANTHER" id="PTHR43433">
    <property type="entry name" value="HYDROLASE, ALPHA/BETA FOLD FAMILY PROTEIN"/>
    <property type="match status" value="1"/>
</dbReference>
<dbReference type="Proteomes" id="UP001142400">
    <property type="component" value="Unassembled WGS sequence"/>
</dbReference>
<proteinExistence type="predicted"/>
<sequence>MEDGDAELVYTTAPDGAKIAAEVFVPARPWAATLLLVPGLGYGPWSFAPQRADLAAEYRLVLLHNRGTGQSDAPPGPYSIDTMADGAAAVLRSLGARRAHVVGTSMGGYISLQLASAHPDLVASVVMIASSPGGPGALPVPEETATLWRDHAQLPGDEFARQTMPNSFAPGWVEEHPREYAELLAARLASPVPPEAWAAQSAAGEEFLTHGVRGAWPDQPVTGIHGTADRVVPFENLAALGRRLPQAHLTDLQGAGHLCWLERPGDVNAVIRSHLASVGAATPAL</sequence>
<dbReference type="RefSeq" id="WP_257632870.1">
    <property type="nucleotide sequence ID" value="NZ_JANIIC010000029.1"/>
</dbReference>
<dbReference type="Gene3D" id="3.40.50.1820">
    <property type="entry name" value="alpha/beta hydrolase"/>
    <property type="match status" value="1"/>
</dbReference>
<keyword evidence="2" id="KW-0378">Hydrolase</keyword>
<dbReference type="PRINTS" id="PR00111">
    <property type="entry name" value="ABHYDROLASE"/>
</dbReference>
<dbReference type="InterPro" id="IPR050471">
    <property type="entry name" value="AB_hydrolase"/>
</dbReference>